<accession>A0A9N9EN82</accession>
<comment type="caution">
    <text evidence="1">The sequence shown here is derived from an EMBL/GenBank/DDBJ whole genome shotgun (WGS) entry which is preliminary data.</text>
</comment>
<name>A0A9N9EN82_9GLOM</name>
<organism evidence="1 2">
    <name type="scientific">Cetraspora pellucida</name>
    <dbReference type="NCBI Taxonomy" id="1433469"/>
    <lineage>
        <taxon>Eukaryota</taxon>
        <taxon>Fungi</taxon>
        <taxon>Fungi incertae sedis</taxon>
        <taxon>Mucoromycota</taxon>
        <taxon>Glomeromycotina</taxon>
        <taxon>Glomeromycetes</taxon>
        <taxon>Diversisporales</taxon>
        <taxon>Gigasporaceae</taxon>
        <taxon>Cetraspora</taxon>
    </lineage>
</organism>
<keyword evidence="2" id="KW-1185">Reference proteome</keyword>
<evidence type="ECO:0000313" key="1">
    <source>
        <dbReference type="EMBL" id="CAG8681511.1"/>
    </source>
</evidence>
<protein>
    <submittedName>
        <fullName evidence="1">6699_t:CDS:1</fullName>
    </submittedName>
</protein>
<reference evidence="1" key="1">
    <citation type="submission" date="2021-06" db="EMBL/GenBank/DDBJ databases">
        <authorList>
            <person name="Kallberg Y."/>
            <person name="Tangrot J."/>
            <person name="Rosling A."/>
        </authorList>
    </citation>
    <scope>NUCLEOTIDE SEQUENCE</scope>
    <source>
        <strain evidence="1">FL966</strain>
    </source>
</reference>
<dbReference type="Proteomes" id="UP000789759">
    <property type="component" value="Unassembled WGS sequence"/>
</dbReference>
<gene>
    <name evidence="1" type="ORF">CPELLU_LOCUS10815</name>
</gene>
<dbReference type="AlphaFoldDB" id="A0A9N9EN82"/>
<proteinExistence type="predicted"/>
<evidence type="ECO:0000313" key="2">
    <source>
        <dbReference type="Proteomes" id="UP000789759"/>
    </source>
</evidence>
<sequence>MVQTNIQVECAPTLRTIKTGCYKSCPPCAAARSVDCACTEICY</sequence>
<dbReference type="EMBL" id="CAJVQA010009141">
    <property type="protein sequence ID" value="CAG8681511.1"/>
    <property type="molecule type" value="Genomic_DNA"/>
</dbReference>